<feature type="signal peptide" evidence="2">
    <location>
        <begin position="1"/>
        <end position="25"/>
    </location>
</feature>
<evidence type="ECO:0000256" key="2">
    <source>
        <dbReference type="SAM" id="SignalP"/>
    </source>
</evidence>
<dbReference type="Proteomes" id="UP000482960">
    <property type="component" value="Unassembled WGS sequence"/>
</dbReference>
<keyword evidence="2" id="KW-0732">Signal</keyword>
<evidence type="ECO:0000313" key="3">
    <source>
        <dbReference type="EMBL" id="GFJ92169.1"/>
    </source>
</evidence>
<evidence type="ECO:0000313" key="4">
    <source>
        <dbReference type="Proteomes" id="UP000482960"/>
    </source>
</evidence>
<accession>A0A6V8LC54</accession>
<name>A0A6V8LC54_9ACTN</name>
<reference evidence="3 4" key="2">
    <citation type="submission" date="2020-03" db="EMBL/GenBank/DDBJ databases">
        <authorList>
            <person name="Ichikawa N."/>
            <person name="Kimura A."/>
            <person name="Kitahashi Y."/>
            <person name="Uohara A."/>
        </authorList>
    </citation>
    <scope>NUCLEOTIDE SEQUENCE [LARGE SCALE GENOMIC DNA]</scope>
    <source>
        <strain evidence="3 4">NBRC 108638</strain>
    </source>
</reference>
<proteinExistence type="predicted"/>
<dbReference type="AlphaFoldDB" id="A0A6V8LC54"/>
<protein>
    <submittedName>
        <fullName evidence="3">Uncharacterized protein</fullName>
    </submittedName>
</protein>
<dbReference type="EMBL" id="BLPG01000001">
    <property type="protein sequence ID" value="GFJ92169.1"/>
    <property type="molecule type" value="Genomic_DNA"/>
</dbReference>
<dbReference type="RefSeq" id="WP_173079102.1">
    <property type="nucleotide sequence ID" value="NZ_BAABJB010000023.1"/>
</dbReference>
<comment type="caution">
    <text evidence="3">The sequence shown here is derived from an EMBL/GenBank/DDBJ whole genome shotgun (WGS) entry which is preliminary data.</text>
</comment>
<sequence>MLRARLGIGVAVLAVLLGLSWSAPAEFAAPVSTMAAAESRVSAEVDAAIVVDTPAVPVPVDVVPSRATVPLPAAPAAARSAERSATAGRAPPLSR</sequence>
<feature type="region of interest" description="Disordered" evidence="1">
    <location>
        <begin position="73"/>
        <end position="95"/>
    </location>
</feature>
<evidence type="ECO:0000256" key="1">
    <source>
        <dbReference type="SAM" id="MobiDB-lite"/>
    </source>
</evidence>
<organism evidence="3 4">
    <name type="scientific">Phytohabitans rumicis</name>
    <dbReference type="NCBI Taxonomy" id="1076125"/>
    <lineage>
        <taxon>Bacteria</taxon>
        <taxon>Bacillati</taxon>
        <taxon>Actinomycetota</taxon>
        <taxon>Actinomycetes</taxon>
        <taxon>Micromonosporales</taxon>
        <taxon>Micromonosporaceae</taxon>
    </lineage>
</organism>
<gene>
    <name evidence="3" type="ORF">Prum_058110</name>
</gene>
<feature type="chain" id="PRO_5039342083" evidence="2">
    <location>
        <begin position="26"/>
        <end position="95"/>
    </location>
</feature>
<keyword evidence="4" id="KW-1185">Reference proteome</keyword>
<reference evidence="3 4" key="1">
    <citation type="submission" date="2020-03" db="EMBL/GenBank/DDBJ databases">
        <title>Whole genome shotgun sequence of Phytohabitans rumicis NBRC 108638.</title>
        <authorList>
            <person name="Komaki H."/>
            <person name="Tamura T."/>
        </authorList>
    </citation>
    <scope>NUCLEOTIDE SEQUENCE [LARGE SCALE GENOMIC DNA]</scope>
    <source>
        <strain evidence="3 4">NBRC 108638</strain>
    </source>
</reference>